<gene>
    <name evidence="2" type="ORF">TCIL3000_10_6110</name>
</gene>
<evidence type="ECO:0000256" key="1">
    <source>
        <dbReference type="SAM" id="MobiDB-lite"/>
    </source>
</evidence>
<accession>G0UWS1</accession>
<proteinExistence type="predicted"/>
<protein>
    <submittedName>
        <fullName evidence="2">Uncharacterized protein</fullName>
    </submittedName>
</protein>
<dbReference type="AlphaFoldDB" id="G0UWS1"/>
<feature type="compositionally biased region" description="Basic and acidic residues" evidence="1">
    <location>
        <begin position="260"/>
        <end position="272"/>
    </location>
</feature>
<reference evidence="2" key="1">
    <citation type="journal article" date="2012" name="Proc. Natl. Acad. Sci. U.S.A.">
        <title>Antigenic diversity is generated by distinct evolutionary mechanisms in African trypanosome species.</title>
        <authorList>
            <person name="Jackson A.P."/>
            <person name="Berry A."/>
            <person name="Aslett M."/>
            <person name="Allison H.C."/>
            <person name="Burton P."/>
            <person name="Vavrova-Anderson J."/>
            <person name="Brown R."/>
            <person name="Browne H."/>
            <person name="Corton N."/>
            <person name="Hauser H."/>
            <person name="Gamble J."/>
            <person name="Gilderthorp R."/>
            <person name="Marcello L."/>
            <person name="McQuillan J."/>
            <person name="Otto T.D."/>
            <person name="Quail M.A."/>
            <person name="Sanders M.J."/>
            <person name="van Tonder A."/>
            <person name="Ginger M.L."/>
            <person name="Field M.C."/>
            <person name="Barry J.D."/>
            <person name="Hertz-Fowler C."/>
            <person name="Berriman M."/>
        </authorList>
    </citation>
    <scope>NUCLEOTIDE SEQUENCE</scope>
    <source>
        <strain evidence="2">IL3000</strain>
    </source>
</reference>
<dbReference type="VEuPathDB" id="TriTrypDB:TcIL3000_10_6110"/>
<sequence>MPLRTDYVRYSRAVREEQNVSLPVGFRRLADLHLTAYPSVLNSAELPPGDAAATTNEPAVKEVRRVEKSPVMMITTNQMTALLTQMAKEPIENATKGTPLGEMNCTEMDRKTTYRLDYCNTNVPPFHARQRVIPDHMENWTATEKDNVKEAKKFPYLSVPQSLLNNRRTVYRHDYNATATAESYRTVPHTTNLHEVPSSFAYSAYTANDPRRIVKYDELVASCRKPSCLLWKSYSPRDSLHDIKAATGNIAEELRLLQKRREQSQRARERGSSEGAKSSSEEPKKQVLLPGVRGKGYRMGAGTKENYVVLPRDHFCHRVVYDY</sequence>
<evidence type="ECO:0000313" key="2">
    <source>
        <dbReference type="EMBL" id="CCC93838.1"/>
    </source>
</evidence>
<name>G0UWS1_TRYCI</name>
<feature type="region of interest" description="Disordered" evidence="1">
    <location>
        <begin position="260"/>
        <end position="291"/>
    </location>
</feature>
<dbReference type="EMBL" id="HE575323">
    <property type="protein sequence ID" value="CCC93838.1"/>
    <property type="molecule type" value="Genomic_DNA"/>
</dbReference>
<organism evidence="2">
    <name type="scientific">Trypanosoma congolense (strain IL3000)</name>
    <dbReference type="NCBI Taxonomy" id="1068625"/>
    <lineage>
        <taxon>Eukaryota</taxon>
        <taxon>Discoba</taxon>
        <taxon>Euglenozoa</taxon>
        <taxon>Kinetoplastea</taxon>
        <taxon>Metakinetoplastina</taxon>
        <taxon>Trypanosomatida</taxon>
        <taxon>Trypanosomatidae</taxon>
        <taxon>Trypanosoma</taxon>
        <taxon>Nannomonas</taxon>
    </lineage>
</organism>